<sequence>MGGYEAAARAAAVARIQAFCLRYEDELEINEFPQNTRWKVTHKETLGTIAEWTGAAITTRGQYIQPGRIPGPGERRLYLFIEGGTQQSVERAKAELKRVLQDIMIRVHLKYIRGKGRGLQLPTWSS</sequence>
<accession>A0ACB9K4I3</accession>
<name>A0ACB9K4I3_9ASTR</name>
<keyword evidence="2" id="KW-1185">Reference proteome</keyword>
<gene>
    <name evidence="1" type="ORF">L1987_01308</name>
</gene>
<proteinExistence type="predicted"/>
<evidence type="ECO:0000313" key="2">
    <source>
        <dbReference type="Proteomes" id="UP001056120"/>
    </source>
</evidence>
<dbReference type="EMBL" id="CM042018">
    <property type="protein sequence ID" value="KAI3827236.1"/>
    <property type="molecule type" value="Genomic_DNA"/>
</dbReference>
<comment type="caution">
    <text evidence="1">The sequence shown here is derived from an EMBL/GenBank/DDBJ whole genome shotgun (WGS) entry which is preliminary data.</text>
</comment>
<organism evidence="1 2">
    <name type="scientific">Smallanthus sonchifolius</name>
    <dbReference type="NCBI Taxonomy" id="185202"/>
    <lineage>
        <taxon>Eukaryota</taxon>
        <taxon>Viridiplantae</taxon>
        <taxon>Streptophyta</taxon>
        <taxon>Embryophyta</taxon>
        <taxon>Tracheophyta</taxon>
        <taxon>Spermatophyta</taxon>
        <taxon>Magnoliopsida</taxon>
        <taxon>eudicotyledons</taxon>
        <taxon>Gunneridae</taxon>
        <taxon>Pentapetalae</taxon>
        <taxon>asterids</taxon>
        <taxon>campanulids</taxon>
        <taxon>Asterales</taxon>
        <taxon>Asteraceae</taxon>
        <taxon>Asteroideae</taxon>
        <taxon>Heliantheae alliance</taxon>
        <taxon>Millerieae</taxon>
        <taxon>Smallanthus</taxon>
    </lineage>
</organism>
<reference evidence="1 2" key="2">
    <citation type="journal article" date="2022" name="Mol. Ecol. Resour.">
        <title>The genomes of chicory, endive, great burdock and yacon provide insights into Asteraceae paleo-polyploidization history and plant inulin production.</title>
        <authorList>
            <person name="Fan W."/>
            <person name="Wang S."/>
            <person name="Wang H."/>
            <person name="Wang A."/>
            <person name="Jiang F."/>
            <person name="Liu H."/>
            <person name="Zhao H."/>
            <person name="Xu D."/>
            <person name="Zhang Y."/>
        </authorList>
    </citation>
    <scope>NUCLEOTIDE SEQUENCE [LARGE SCALE GENOMIC DNA]</scope>
    <source>
        <strain evidence="2">cv. Yunnan</strain>
        <tissue evidence="1">Leaves</tissue>
    </source>
</reference>
<evidence type="ECO:0000313" key="1">
    <source>
        <dbReference type="EMBL" id="KAI3827236.1"/>
    </source>
</evidence>
<dbReference type="Proteomes" id="UP001056120">
    <property type="component" value="Linkage Group LG01"/>
</dbReference>
<protein>
    <submittedName>
        <fullName evidence="1">Uncharacterized protein</fullName>
    </submittedName>
</protein>
<reference evidence="2" key="1">
    <citation type="journal article" date="2022" name="Mol. Ecol. Resour.">
        <title>The genomes of chicory, endive, great burdock and yacon provide insights into Asteraceae palaeo-polyploidization history and plant inulin production.</title>
        <authorList>
            <person name="Fan W."/>
            <person name="Wang S."/>
            <person name="Wang H."/>
            <person name="Wang A."/>
            <person name="Jiang F."/>
            <person name="Liu H."/>
            <person name="Zhao H."/>
            <person name="Xu D."/>
            <person name="Zhang Y."/>
        </authorList>
    </citation>
    <scope>NUCLEOTIDE SEQUENCE [LARGE SCALE GENOMIC DNA]</scope>
    <source>
        <strain evidence="2">cv. Yunnan</strain>
    </source>
</reference>